<dbReference type="InterPro" id="IPR029055">
    <property type="entry name" value="Ntn_hydrolases_N"/>
</dbReference>
<organism evidence="11 12">
    <name type="scientific">Acanthosepion pharaonis</name>
    <name type="common">Pharaoh cuttlefish</name>
    <name type="synonym">Sepia pharaonis</name>
    <dbReference type="NCBI Taxonomy" id="158019"/>
    <lineage>
        <taxon>Eukaryota</taxon>
        <taxon>Metazoa</taxon>
        <taxon>Spiralia</taxon>
        <taxon>Lophotrochozoa</taxon>
        <taxon>Mollusca</taxon>
        <taxon>Cephalopoda</taxon>
        <taxon>Coleoidea</taxon>
        <taxon>Decapodiformes</taxon>
        <taxon>Sepiida</taxon>
        <taxon>Sepiina</taxon>
        <taxon>Sepiidae</taxon>
        <taxon>Acanthosepion</taxon>
    </lineage>
</organism>
<feature type="domain" description="Proteasome beta subunit C-terminal" evidence="10">
    <location>
        <begin position="232"/>
        <end position="267"/>
    </location>
</feature>
<accession>A0A812BYZ3</accession>
<evidence type="ECO:0000313" key="11">
    <source>
        <dbReference type="EMBL" id="CAE1248529.1"/>
    </source>
</evidence>
<protein>
    <recommendedName>
        <fullName evidence="9">Proteasome subunit beta</fullName>
    </recommendedName>
</protein>
<dbReference type="FunFam" id="3.60.20.10:FF:000005">
    <property type="entry name" value="Proteasome subunit beta type-2"/>
    <property type="match status" value="1"/>
</dbReference>
<dbReference type="GO" id="GO:0004298">
    <property type="term" value="F:threonine-type endopeptidase activity"/>
    <property type="evidence" value="ECO:0007669"/>
    <property type="project" value="UniProtKB-KW"/>
</dbReference>
<dbReference type="Pfam" id="PF12465">
    <property type="entry name" value="Pr_beta_C"/>
    <property type="match status" value="1"/>
</dbReference>
<comment type="catalytic activity">
    <reaction evidence="1">
        <text>Cleavage of peptide bonds with very broad specificity.</text>
        <dbReference type="EC" id="3.4.25.1"/>
    </reaction>
</comment>
<keyword evidence="3" id="KW-0645">Protease</keyword>
<dbReference type="GO" id="GO:0051603">
    <property type="term" value="P:proteolysis involved in protein catabolic process"/>
    <property type="evidence" value="ECO:0007669"/>
    <property type="project" value="InterPro"/>
</dbReference>
<comment type="subcellular location">
    <subcellularLocation>
        <location evidence="9">Cytoplasm</location>
    </subcellularLocation>
    <subcellularLocation>
        <location evidence="9">Nucleus</location>
    </subcellularLocation>
</comment>
<dbReference type="GO" id="GO:0005839">
    <property type="term" value="C:proteasome core complex"/>
    <property type="evidence" value="ECO:0007669"/>
    <property type="project" value="InterPro"/>
</dbReference>
<proteinExistence type="inferred from homology"/>
<comment type="function">
    <text evidence="9">Component of the proteasome, a multicatalytic proteinase complex which is characterized by its ability to cleave peptides with Arg, Phe, Tyr, Leu, and Glu adjacent to the leaving group at neutral or slightly basic pH. The proteasome has an ATP-dependent proteolytic activity.</text>
</comment>
<dbReference type="Gene3D" id="3.60.20.10">
    <property type="entry name" value="Glutamine Phosphoribosylpyrophosphate, subunit 1, domain 1"/>
    <property type="match status" value="1"/>
</dbReference>
<evidence type="ECO:0000313" key="12">
    <source>
        <dbReference type="Proteomes" id="UP000597762"/>
    </source>
</evidence>
<dbReference type="PRINTS" id="PR00141">
    <property type="entry name" value="PROTEASOME"/>
</dbReference>
<dbReference type="EMBL" id="CAHIKZ030001001">
    <property type="protein sequence ID" value="CAE1248529.1"/>
    <property type="molecule type" value="Genomic_DNA"/>
</dbReference>
<dbReference type="InterPro" id="IPR016050">
    <property type="entry name" value="Proteasome_bsu_CS"/>
</dbReference>
<evidence type="ECO:0000256" key="6">
    <source>
        <dbReference type="ARBA" id="ARBA00022942"/>
    </source>
</evidence>
<dbReference type="SUPFAM" id="SSF56235">
    <property type="entry name" value="N-terminal nucleophile aminohydrolases (Ntn hydrolases)"/>
    <property type="match status" value="1"/>
</dbReference>
<dbReference type="PROSITE" id="PS00854">
    <property type="entry name" value="PROTEASOME_BETA_1"/>
    <property type="match status" value="1"/>
</dbReference>
<dbReference type="PANTHER" id="PTHR32194:SF4">
    <property type="entry name" value="PROTEASOME SUBUNIT BETA TYPE-7"/>
    <property type="match status" value="1"/>
</dbReference>
<comment type="caution">
    <text evidence="11">The sequence shown here is derived from an EMBL/GenBank/DDBJ whole genome shotgun (WGS) entry which is preliminary data.</text>
</comment>
<dbReference type="PROSITE" id="PS51476">
    <property type="entry name" value="PROTEASOME_BETA_2"/>
    <property type="match status" value="1"/>
</dbReference>
<evidence type="ECO:0000256" key="5">
    <source>
        <dbReference type="ARBA" id="ARBA00022801"/>
    </source>
</evidence>
<keyword evidence="5 11" id="KW-0378">Hydrolase</keyword>
<dbReference type="InterPro" id="IPR024689">
    <property type="entry name" value="Proteasome_bsu_C"/>
</dbReference>
<keyword evidence="6 9" id="KW-0647">Proteasome</keyword>
<evidence type="ECO:0000256" key="7">
    <source>
        <dbReference type="ARBA" id="ARBA00023242"/>
    </source>
</evidence>
<keyword evidence="2 9" id="KW-0963">Cytoplasm</keyword>
<reference evidence="11" key="1">
    <citation type="submission" date="2021-01" db="EMBL/GenBank/DDBJ databases">
        <authorList>
            <person name="Li R."/>
            <person name="Bekaert M."/>
        </authorList>
    </citation>
    <scope>NUCLEOTIDE SEQUENCE</scope>
    <source>
        <strain evidence="11">Farmed</strain>
    </source>
</reference>
<evidence type="ECO:0000256" key="2">
    <source>
        <dbReference type="ARBA" id="ARBA00022490"/>
    </source>
</evidence>
<dbReference type="PANTHER" id="PTHR32194">
    <property type="entry name" value="METALLOPROTEASE TLDD"/>
    <property type="match status" value="1"/>
</dbReference>
<evidence type="ECO:0000256" key="4">
    <source>
        <dbReference type="ARBA" id="ARBA00022698"/>
    </source>
</evidence>
<evidence type="ECO:0000259" key="10">
    <source>
        <dbReference type="Pfam" id="PF12465"/>
    </source>
</evidence>
<dbReference type="OrthoDB" id="429533at2759"/>
<comment type="similarity">
    <text evidence="9">Belongs to the peptidase T1B family.</text>
</comment>
<keyword evidence="4" id="KW-0888">Threonine protease</keyword>
<dbReference type="InterPro" id="IPR001353">
    <property type="entry name" value="Proteasome_sua/b"/>
</dbReference>
<keyword evidence="12" id="KW-1185">Reference proteome</keyword>
<dbReference type="CDD" id="cd03763">
    <property type="entry name" value="proteasome_beta_type_7"/>
    <property type="match status" value="1"/>
</dbReference>
<dbReference type="Pfam" id="PF00227">
    <property type="entry name" value="Proteasome"/>
    <property type="match status" value="1"/>
</dbReference>
<keyword evidence="7 9" id="KW-0539">Nucleus</keyword>
<comment type="subunit">
    <text evidence="9">Component of the proteasome complex.</text>
</comment>
<evidence type="ECO:0000256" key="9">
    <source>
        <dbReference type="RuleBase" id="RU004203"/>
    </source>
</evidence>
<dbReference type="InterPro" id="IPR023333">
    <property type="entry name" value="Proteasome_suB-type"/>
</dbReference>
<evidence type="ECO:0000256" key="3">
    <source>
        <dbReference type="ARBA" id="ARBA00022670"/>
    </source>
</evidence>
<dbReference type="InterPro" id="IPR000243">
    <property type="entry name" value="Pept_T1A_subB"/>
</dbReference>
<dbReference type="GO" id="GO:0005737">
    <property type="term" value="C:cytoplasm"/>
    <property type="evidence" value="ECO:0007669"/>
    <property type="project" value="UniProtKB-SubCell"/>
</dbReference>
<evidence type="ECO:0000256" key="1">
    <source>
        <dbReference type="ARBA" id="ARBA00001198"/>
    </source>
</evidence>
<dbReference type="GO" id="GO:0005634">
    <property type="term" value="C:nucleus"/>
    <property type="evidence" value="ECO:0007669"/>
    <property type="project" value="UniProtKB-SubCell"/>
</dbReference>
<gene>
    <name evidence="11" type="ORF">SPHA_26233</name>
</gene>
<feature type="active site" description="Nucleophile" evidence="8">
    <location>
        <position position="40"/>
    </location>
</feature>
<evidence type="ECO:0000256" key="8">
    <source>
        <dbReference type="PIRSR" id="PIRSR600243-1"/>
    </source>
</evidence>
<sequence>MAASLVTEVPQSGFVFENCHRNAKLAKQGVKLPKPFKTGTTIAGIIFKDGVVLGADTRATDDTVVADKNCAKIHYIADNIYCCGAGTAADTEMITQMIASQLELHKLNTGRVPRVITGNCLLKQMLFKYHGMINAALVLGGVDPTGSHLYSIWPHGSTDKLPYVTMGSGSLAAMAVFEDRYKQDMSRDEAMSLVRDAIEAGIFNDLGSGSNVDLCVITKDKVDYIRPFKECNKKGKREGSYKYTRGTTAVLTSEIVKIPFTVIREDVTEESMDTS</sequence>
<dbReference type="AlphaFoldDB" id="A0A812BYZ3"/>
<name>A0A812BYZ3_ACAPH</name>
<dbReference type="Proteomes" id="UP000597762">
    <property type="component" value="Unassembled WGS sequence"/>
</dbReference>